<gene>
    <name evidence="10" type="ORF">HJC23_011624</name>
</gene>
<reference evidence="10 11" key="1">
    <citation type="journal article" date="2020" name="G3 (Bethesda)">
        <title>Improved Reference Genome for Cyclotella cryptica CCMP332, a Model for Cell Wall Morphogenesis, Salinity Adaptation, and Lipid Production in Diatoms (Bacillariophyta).</title>
        <authorList>
            <person name="Roberts W.R."/>
            <person name="Downey K.M."/>
            <person name="Ruck E.C."/>
            <person name="Traller J.C."/>
            <person name="Alverson A.J."/>
        </authorList>
    </citation>
    <scope>NUCLEOTIDE SEQUENCE [LARGE SCALE GENOMIC DNA]</scope>
    <source>
        <strain evidence="10 11">CCMP332</strain>
    </source>
</reference>
<feature type="transmembrane region" description="Helical" evidence="9">
    <location>
        <begin position="428"/>
        <end position="449"/>
    </location>
</feature>
<feature type="transmembrane region" description="Helical" evidence="9">
    <location>
        <begin position="92"/>
        <end position="111"/>
    </location>
</feature>
<evidence type="ECO:0000313" key="11">
    <source>
        <dbReference type="Proteomes" id="UP001516023"/>
    </source>
</evidence>
<evidence type="ECO:0000256" key="6">
    <source>
        <dbReference type="ARBA" id="ARBA00023136"/>
    </source>
</evidence>
<evidence type="ECO:0000256" key="4">
    <source>
        <dbReference type="ARBA" id="ARBA00022692"/>
    </source>
</evidence>
<evidence type="ECO:0000256" key="2">
    <source>
        <dbReference type="ARBA" id="ARBA00022448"/>
    </source>
</evidence>
<feature type="transmembrane region" description="Helical" evidence="9">
    <location>
        <begin position="215"/>
        <end position="232"/>
    </location>
</feature>
<comment type="similarity">
    <text evidence="7">Belongs to the amino acid-polyamine-organocation (APC) superfamily. Polyamine:cation symporter (PHS) (TC 2.A.3.12) family.</text>
</comment>
<evidence type="ECO:0000313" key="10">
    <source>
        <dbReference type="EMBL" id="KAL3803001.1"/>
    </source>
</evidence>
<dbReference type="PANTHER" id="PTHR45826">
    <property type="entry name" value="POLYAMINE TRANSPORTER PUT1"/>
    <property type="match status" value="1"/>
</dbReference>
<keyword evidence="6 9" id="KW-0472">Membrane</keyword>
<dbReference type="EMBL" id="JABMIG020000016">
    <property type="protein sequence ID" value="KAL3803001.1"/>
    <property type="molecule type" value="Genomic_DNA"/>
</dbReference>
<dbReference type="Proteomes" id="UP001516023">
    <property type="component" value="Unassembled WGS sequence"/>
</dbReference>
<dbReference type="InterPro" id="IPR002293">
    <property type="entry name" value="AA/rel_permease1"/>
</dbReference>
<accession>A0ABD3QTW2</accession>
<evidence type="ECO:0008006" key="12">
    <source>
        <dbReference type="Google" id="ProtNLM"/>
    </source>
</evidence>
<keyword evidence="3" id="KW-1003">Cell membrane</keyword>
<evidence type="ECO:0000256" key="3">
    <source>
        <dbReference type="ARBA" id="ARBA00022475"/>
    </source>
</evidence>
<keyword evidence="5 9" id="KW-1133">Transmembrane helix</keyword>
<feature type="transmembrane region" description="Helical" evidence="9">
    <location>
        <begin position="341"/>
        <end position="360"/>
    </location>
</feature>
<dbReference type="PIRSF" id="PIRSF006060">
    <property type="entry name" value="AA_transporter"/>
    <property type="match status" value="1"/>
</dbReference>
<feature type="transmembrane region" description="Helical" evidence="9">
    <location>
        <begin position="66"/>
        <end position="86"/>
    </location>
</feature>
<proteinExistence type="inferred from homology"/>
<feature type="region of interest" description="Disordered" evidence="8">
    <location>
        <begin position="1"/>
        <end position="29"/>
    </location>
</feature>
<comment type="caution">
    <text evidence="10">The sequence shown here is derived from an EMBL/GenBank/DDBJ whole genome shotgun (WGS) entry which is preliminary data.</text>
</comment>
<keyword evidence="2" id="KW-0813">Transport</keyword>
<evidence type="ECO:0000256" key="7">
    <source>
        <dbReference type="ARBA" id="ARBA00024041"/>
    </source>
</evidence>
<dbReference type="AlphaFoldDB" id="A0ABD3QTW2"/>
<feature type="transmembrane region" description="Helical" evidence="9">
    <location>
        <begin position="516"/>
        <end position="536"/>
    </location>
</feature>
<feature type="transmembrane region" description="Helical" evidence="9">
    <location>
        <begin position="185"/>
        <end position="203"/>
    </location>
</feature>
<organism evidence="10 11">
    <name type="scientific">Cyclotella cryptica</name>
    <dbReference type="NCBI Taxonomy" id="29204"/>
    <lineage>
        <taxon>Eukaryota</taxon>
        <taxon>Sar</taxon>
        <taxon>Stramenopiles</taxon>
        <taxon>Ochrophyta</taxon>
        <taxon>Bacillariophyta</taxon>
        <taxon>Coscinodiscophyceae</taxon>
        <taxon>Thalassiosirophycidae</taxon>
        <taxon>Stephanodiscales</taxon>
        <taxon>Stephanodiscaceae</taxon>
        <taxon>Cyclotella</taxon>
    </lineage>
</organism>
<comment type="subcellular location">
    <subcellularLocation>
        <location evidence="1">Cell membrane</location>
        <topology evidence="1">Multi-pass membrane protein</topology>
    </subcellularLocation>
</comment>
<feature type="transmembrane region" description="Helical" evidence="9">
    <location>
        <begin position="492"/>
        <end position="510"/>
    </location>
</feature>
<keyword evidence="4 9" id="KW-0812">Transmembrane</keyword>
<feature type="compositionally biased region" description="Polar residues" evidence="8">
    <location>
        <begin position="1"/>
        <end position="18"/>
    </location>
</feature>
<dbReference type="Pfam" id="PF13520">
    <property type="entry name" value="AA_permease_2"/>
    <property type="match status" value="1"/>
</dbReference>
<feature type="transmembrane region" description="Helical" evidence="9">
    <location>
        <begin position="388"/>
        <end position="407"/>
    </location>
</feature>
<protein>
    <recommendedName>
        <fullName evidence="12">Amino acid transporter</fullName>
    </recommendedName>
</protein>
<dbReference type="InterPro" id="IPR044566">
    <property type="entry name" value="RMV1-like"/>
</dbReference>
<dbReference type="GO" id="GO:0005886">
    <property type="term" value="C:plasma membrane"/>
    <property type="evidence" value="ECO:0007669"/>
    <property type="project" value="UniProtKB-SubCell"/>
</dbReference>
<evidence type="ECO:0000256" key="8">
    <source>
        <dbReference type="SAM" id="MobiDB-lite"/>
    </source>
</evidence>
<evidence type="ECO:0000256" key="5">
    <source>
        <dbReference type="ARBA" id="ARBA00022989"/>
    </source>
</evidence>
<name>A0ABD3QTW2_9STRA</name>
<dbReference type="PANTHER" id="PTHR45826:SF2">
    <property type="entry name" value="AMINO ACID TRANSPORTER"/>
    <property type="match status" value="1"/>
</dbReference>
<keyword evidence="11" id="KW-1185">Reference proteome</keyword>
<sequence>MDNEDVSSMSRDLSTPLLTSRHDDPTQSLQGLTVTDEIDGDGSSTPACSELCAVHPREHRPIDDKVTALTLAMIIFYNVTGGPFGIEPSVKAAGNFYAIIGISLMPFVWAVPEMYMTYRLSEMFPCASGGVLWVEKAMNPTMGLVQGYLGWLGGVVNAASYPALLYEYIMSQFFSDAGQSEVNSLLRYGFIFLLALLLAIVNYRGLVLVGKASTLIYIVSMSAFLVMAIIGFPKVDPQKWLQTPQMGLVEQFDDDSLSTSGWLPVESLAGIACKCCQTLRKFVVLSCLDFVINHLCSSVLTNTPFLLRQVNNLFWNFNNFDQAGHYSVSVPKKTFQRGLSVSLLLVSSAYLIPVLVATGATDIEQSDWKAGTFAVAGTDIAGKWLGNWIVVSTAISVGASFCSELAADSMQLMGMADRAQIPSIFSHRSSFGTPTYSIIMCLIVIASVLPLEFGLIIELSNFAYCVSVTMEFMAFVQLQIRKGDDSILRKVFYALLVVPALIINLLVILLASYATYIYAAVVVVIGLLFINAKVLGSCVRKCFRSRRGHSVESLDKIVV</sequence>
<evidence type="ECO:0000256" key="1">
    <source>
        <dbReference type="ARBA" id="ARBA00004651"/>
    </source>
</evidence>
<dbReference type="Gene3D" id="1.20.1740.10">
    <property type="entry name" value="Amino acid/polyamine transporter I"/>
    <property type="match status" value="1"/>
</dbReference>
<dbReference type="GO" id="GO:0015203">
    <property type="term" value="F:polyamine transmembrane transporter activity"/>
    <property type="evidence" value="ECO:0007669"/>
    <property type="project" value="UniProtKB-ARBA"/>
</dbReference>
<evidence type="ECO:0000256" key="9">
    <source>
        <dbReference type="SAM" id="Phobius"/>
    </source>
</evidence>